<accession>A0AAE0R5F2</accession>
<dbReference type="CDD" id="cd09274">
    <property type="entry name" value="RNase_HI_RT_Ty3"/>
    <property type="match status" value="2"/>
</dbReference>
<evidence type="ECO:0000256" key="4">
    <source>
        <dbReference type="ARBA" id="ARBA00022670"/>
    </source>
</evidence>
<dbReference type="SUPFAM" id="SSF53098">
    <property type="entry name" value="Ribonuclease H-like"/>
    <property type="match status" value="2"/>
</dbReference>
<dbReference type="GO" id="GO:0003677">
    <property type="term" value="F:DNA binding"/>
    <property type="evidence" value="ECO:0007669"/>
    <property type="project" value="UniProtKB-KW"/>
</dbReference>
<evidence type="ECO:0000256" key="17">
    <source>
        <dbReference type="ARBA" id="ARBA00023172"/>
    </source>
</evidence>
<evidence type="ECO:0000256" key="1">
    <source>
        <dbReference type="ARBA" id="ARBA00004123"/>
    </source>
</evidence>
<dbReference type="InterPro" id="IPR023780">
    <property type="entry name" value="Chromo_domain"/>
</dbReference>
<dbReference type="EC" id="3.1.26.4" evidence="3"/>
<dbReference type="Gene3D" id="4.10.60.10">
    <property type="entry name" value="Zinc finger, CCHC-type"/>
    <property type="match status" value="1"/>
</dbReference>
<evidence type="ECO:0000256" key="5">
    <source>
        <dbReference type="ARBA" id="ARBA00022679"/>
    </source>
</evidence>
<evidence type="ECO:0000256" key="20">
    <source>
        <dbReference type="PROSITE-ProRule" id="PRU00047"/>
    </source>
</evidence>
<dbReference type="GO" id="GO:0015074">
    <property type="term" value="P:DNA integration"/>
    <property type="evidence" value="ECO:0007669"/>
    <property type="project" value="UniProtKB-KW"/>
</dbReference>
<dbReference type="SUPFAM" id="SSF56672">
    <property type="entry name" value="DNA/RNA polymerases"/>
    <property type="match status" value="2"/>
</dbReference>
<keyword evidence="13" id="KW-0229">DNA integration</keyword>
<dbReference type="GO" id="GO:0005634">
    <property type="term" value="C:nucleus"/>
    <property type="evidence" value="ECO:0007669"/>
    <property type="project" value="UniProtKB-SubCell"/>
</dbReference>
<evidence type="ECO:0000256" key="14">
    <source>
        <dbReference type="ARBA" id="ARBA00022918"/>
    </source>
</evidence>
<dbReference type="InterPro" id="IPR043128">
    <property type="entry name" value="Rev_trsase/Diguanyl_cyclase"/>
</dbReference>
<keyword evidence="9" id="KW-0064">Aspartyl protease</keyword>
<feature type="domain" description="CCHC-type" evidence="23">
    <location>
        <begin position="1408"/>
        <end position="1423"/>
    </location>
</feature>
<gene>
    <name evidence="26" type="ORF">QTP70_023629</name>
</gene>
<dbReference type="GO" id="GO:0003964">
    <property type="term" value="F:RNA-directed DNA polymerase activity"/>
    <property type="evidence" value="ECO:0007669"/>
    <property type="project" value="UniProtKB-KW"/>
</dbReference>
<feature type="domain" description="Integrase catalytic" evidence="25">
    <location>
        <begin position="2169"/>
        <end position="2328"/>
    </location>
</feature>
<dbReference type="GO" id="GO:0006508">
    <property type="term" value="P:proteolysis"/>
    <property type="evidence" value="ECO:0007669"/>
    <property type="project" value="UniProtKB-KW"/>
</dbReference>
<evidence type="ECO:0000256" key="18">
    <source>
        <dbReference type="ARBA" id="ARBA00023268"/>
    </source>
</evidence>
<evidence type="ECO:0000256" key="19">
    <source>
        <dbReference type="ARBA" id="ARBA00039658"/>
    </source>
</evidence>
<keyword evidence="8" id="KW-0479">Metal-binding</keyword>
<dbReference type="PROSITE" id="PS50878">
    <property type="entry name" value="RT_POL"/>
    <property type="match status" value="2"/>
</dbReference>
<dbReference type="Gene3D" id="3.30.70.270">
    <property type="match status" value="4"/>
</dbReference>
<keyword evidence="15" id="KW-0239">DNA-directed DNA polymerase</keyword>
<sequence length="2553" mass="288303">MRKEEQDTPWTECQPIAGHTHNLEMPINLQCMSLDWGRKPEYPEETPEARGEHANSTHTAEAGIETPTLEQTNWSTQQQMLYAGCPSGRNPPIFPGLGTALHPVAGVQTRAVRMIAHGHLPHQYTDFMEVFSEERAARLPTHQVWDCAIDLLPNTSLPKGRVYPLSLPESKAMEEYIETALDAGHIRPSTSPAAAGFFFVGKKDGGLRPCIDYRGLNAITVRYPYPLPLVPAALEQLRGARVFTKLDLRSAYNLVRIREGDEWKTAFHTTSGHYEYCVMPFGLTNAPAVFQALINGVFQDLLGKGVIAYIDDILVYSSSMEEHVRLVREVLGRLQQHHLYAKLEKCEFHRPTVTFLGYVISRHGVEMDVVKVQAVTEWPAPNSVRELQRFLGFANFYRRFIRNYSSVAGPLTSLLRGKPKKLTWTDPARSAFQQLKNCFTTAPILRHPDPDLPFVVEVDASSSGLGAVLSQRHGEPGKLHPCAFYSRKLTSAEVNYDVGNRELLAIKAALEEWRHWLEGARHPFQVLTDHRNLEYLRGAKRLNPRQARWAIFFTRFAFTVTYRPGSKNGKADALSRQFEADDEPTQPDVILPATAILAPVQWNLIEEIRRAHTDEPPPAGCPSTKLFVPLHFRQQVMQWVHEAPSSGHPGIRRSTQLVRNRFWWPSLGSDVEEYVRSCPTCAQARTSRLLPEGLLEPLSIPRRPWSHLSVDFLTDLPDSGGFTTVMVVVDRFSKGCKLIPLKGLPTALQSAEAMFHHVFRNFGLPEDIVSDRGPQFTSRVWGSLCARLGIGVSLSSGYHPQSNGQAERLNQEIGRFLRTYCSREQRRWSEFLPWAEYAQNSLIRSSTGLTPFQCVLGYQPPLFPWSGEPSDVPAVEEWYRLSQEVWERAHVRLQRAVRRQRIQADRRRRPHPAYRVGQKVWLSTRNLHLKLPCRKLNPKFVGPFEIVRQVNPVAYRLRLPTSYRICPTFHVSLLKPAHSAGETGVCEEPPPPLDIEGFPAYRVRSLLNSRRVRSRLQYLVDWEGYGPEERSWVEAADILDPSLVEDFHRDHPTRPAPRPRGRPRRRTPGGVPRGGGSVTTRARGECNKNSHTQQLNCDMNYRLISNTSERNAVEYSVKCLARRMDPATSASGGPPLQITSPITDPAELRDIIVRQGAIIRSYQDQVTALQAQLSGASIAAPIDPPSARGESPRLALPEKFDGSADRCRGFLRQCEVFFSHQPGMYREEGTKCAFLLSLMTDRALEWASAIWDADPQVKLSFAYFAGMIREVFEYPAGGKDISLQLMELRQGSETAADYAIRFRTLAAQSGWNDAALWAVFRAGLNPGLQAELACHTEATSLSQFVATSIRLDNLRRQHRTGTQASASARPRVRTDYPERREEAPEPMQLGRSRLAAQGHRPRGQMRLCYNCGASGHLSSRCPERPSSAQVGGSSLFFSLTVPVSLRCSDRWFSVTALIDSGAAVNLIDRALVGELGIPTFPCVPSLRITAIDSQPIGEGYLTRQTELLDFRVGLFHHEQLAFYVTASPANPVILGFPWLRHHDPQISWRSGELARWSPACLKGCLRDPVPRPCGTSRVDEMTSAAHGHLPHQYTDFMEVFSEERAARLPTHQVWDCAIDLLPNTSLPKGRVYPLSLPESKAMEEYIETALDAGHIRPSTSPAAAGFFFVGKKDGGLRPCIDYRGLNAITVRYPYPLPLVPAALEQLRGARVFTKLDLRSAYNLVRIREGDEWKTAFHTTSGHYEYCVMPFGLTNAPAVFQALINGVFQDLLGKGVIAYIDDILVYSSSMEEHVRMVREVLGRLQQHHLYAKLEKCEFHRSTVTFLGYVISRHGVEMDVVKVQAVTEWPAPNSVRELQRFLGFANFYRRFIRNYSSVAGPLTSLLRGKPKKLTWTDPARSAFQQLKNCFTTAPILRHPDPDLPFVVEVDASSSGLGAVLSQRHGEPGKLHPCAFYSRKLTSAEVNYDVGNRELLAIKAALEEWRHWLEGARHPFQVLTDHRNLEYLRGAKRLNPRQARWAIFFTRFAFTVTYRPGSKNGKADALSRQFEADDEPTQPDVILPATAILAPVQWNLIEEIRRAHTDEPPPAGCPSTKLFVPLHFRQQVMQWVHEAPSSGHPGIRRSTQLVRNRFWWPSLGSDVEEYVRSCPTCAQAWTSRLLPEGLLEPLSIPRRPWSHLSVDFLTDLPDSGGFTTVMVVVDRFSKGCKLIPLKGLPMALQSAEAMFHHVFRNFGLPEDIVSDRGPQFTSRVWGSLCARLGIGVSLSSGYHPQSNGQAERLNQEIGRFLRTYCSREQRRWSEFLPWAEYAQNSLIHCSTGLTPFQCVLGYQPPLFPWSGEPSDVPAVEEWYRLSQEVWERAHVRLQRAVRRQRIQADRRRRPHPSYRVGQKVWLSTRNLHLKLPCRKLNPKFVGPFEIVRQVNPVAYRLRLPASYRICPTFHVSLLKPAHSSAGETGVCEEPPPPLDIEGFPAYRVRSLLNSRRVRSRLQYLVDWEGYGPEERSWVEAADILDPSLVEDFHRDHLTRPAPRPRGRPRRRTPGGVPRGGGSVTTRAR</sequence>
<protein>
    <recommendedName>
        <fullName evidence="19">Gypsy retrotransposon integrase-like protein 1</fullName>
        <ecNumber evidence="3">3.1.26.4</ecNumber>
    </recommendedName>
</protein>
<dbReference type="CDD" id="cd01647">
    <property type="entry name" value="RT_LTR"/>
    <property type="match status" value="2"/>
</dbReference>
<evidence type="ECO:0000256" key="11">
    <source>
        <dbReference type="ARBA" id="ARBA00022801"/>
    </source>
</evidence>
<dbReference type="Pfam" id="PF00098">
    <property type="entry name" value="zf-CCHC"/>
    <property type="match status" value="1"/>
</dbReference>
<reference evidence="26" key="1">
    <citation type="submission" date="2023-06" db="EMBL/GenBank/DDBJ databases">
        <title>Male Hemibagrus guttatus genome.</title>
        <authorList>
            <person name="Bian C."/>
        </authorList>
    </citation>
    <scope>NUCLEOTIDE SEQUENCE</scope>
    <source>
        <strain evidence="26">Male_cb2023</strain>
        <tissue evidence="26">Muscle</tissue>
    </source>
</reference>
<evidence type="ECO:0000259" key="23">
    <source>
        <dbReference type="PROSITE" id="PS50158"/>
    </source>
</evidence>
<feature type="region of interest" description="Disordered" evidence="21">
    <location>
        <begin position="1044"/>
        <end position="1091"/>
    </location>
</feature>
<keyword evidence="16" id="KW-0238">DNA-binding</keyword>
<feature type="region of interest" description="Disordered" evidence="21">
    <location>
        <begin position="1357"/>
        <end position="1388"/>
    </location>
</feature>
<evidence type="ECO:0000256" key="6">
    <source>
        <dbReference type="ARBA" id="ARBA00022695"/>
    </source>
</evidence>
<feature type="domain" description="Integrase catalytic" evidence="25">
    <location>
        <begin position="700"/>
        <end position="859"/>
    </location>
</feature>
<keyword evidence="14" id="KW-0695">RNA-directed DNA polymerase</keyword>
<keyword evidence="17" id="KW-0233">DNA recombination</keyword>
<dbReference type="GO" id="GO:0003887">
    <property type="term" value="F:DNA-directed DNA polymerase activity"/>
    <property type="evidence" value="ECO:0007669"/>
    <property type="project" value="UniProtKB-KW"/>
</dbReference>
<dbReference type="Pfam" id="PF00078">
    <property type="entry name" value="RVT_1"/>
    <property type="match status" value="2"/>
</dbReference>
<evidence type="ECO:0000256" key="10">
    <source>
        <dbReference type="ARBA" id="ARBA00022759"/>
    </source>
</evidence>
<dbReference type="InterPro" id="IPR021109">
    <property type="entry name" value="Peptidase_aspartic_dom_sf"/>
</dbReference>
<dbReference type="PROSITE" id="PS50013">
    <property type="entry name" value="CHROMO_2"/>
    <property type="match status" value="2"/>
</dbReference>
<dbReference type="Gene3D" id="2.40.70.10">
    <property type="entry name" value="Acid Proteases"/>
    <property type="match status" value="1"/>
</dbReference>
<keyword evidence="6" id="KW-0548">Nucleotidyltransferase</keyword>
<dbReference type="SUPFAM" id="SSF54160">
    <property type="entry name" value="Chromo domain-like"/>
    <property type="match status" value="2"/>
</dbReference>
<dbReference type="InterPro" id="IPR043502">
    <property type="entry name" value="DNA/RNA_pol_sf"/>
</dbReference>
<dbReference type="GO" id="GO:0006310">
    <property type="term" value="P:DNA recombination"/>
    <property type="evidence" value="ECO:0007669"/>
    <property type="project" value="UniProtKB-KW"/>
</dbReference>
<dbReference type="Pfam" id="PF24626">
    <property type="entry name" value="SH3_Tf2-1"/>
    <property type="match status" value="2"/>
</dbReference>
<keyword evidence="20" id="KW-0863">Zinc-finger</keyword>
<evidence type="ECO:0000256" key="15">
    <source>
        <dbReference type="ARBA" id="ARBA00022932"/>
    </source>
</evidence>
<dbReference type="FunFam" id="3.30.70.270:FF:000020">
    <property type="entry name" value="Transposon Tf2-6 polyprotein-like Protein"/>
    <property type="match status" value="2"/>
</dbReference>
<feature type="non-terminal residue" evidence="26">
    <location>
        <position position="1"/>
    </location>
</feature>
<dbReference type="InterPro" id="IPR012337">
    <property type="entry name" value="RNaseH-like_sf"/>
</dbReference>
<feature type="compositionally biased region" description="Basic residues" evidence="21">
    <location>
        <begin position="1057"/>
        <end position="1067"/>
    </location>
</feature>
<dbReference type="Proteomes" id="UP001274896">
    <property type="component" value="Unassembled WGS sequence"/>
</dbReference>
<dbReference type="SUPFAM" id="SSF50630">
    <property type="entry name" value="Acid proteases"/>
    <property type="match status" value="1"/>
</dbReference>
<feature type="domain" description="Reverse transcriptase" evidence="24">
    <location>
        <begin position="1650"/>
        <end position="1829"/>
    </location>
</feature>
<evidence type="ECO:0000256" key="7">
    <source>
        <dbReference type="ARBA" id="ARBA00022722"/>
    </source>
</evidence>
<evidence type="ECO:0000259" key="22">
    <source>
        <dbReference type="PROSITE" id="PS50013"/>
    </source>
</evidence>
<dbReference type="Gene3D" id="3.30.420.10">
    <property type="entry name" value="Ribonuclease H-like superfamily/Ribonuclease H"/>
    <property type="match status" value="2"/>
</dbReference>
<dbReference type="InterPro" id="IPR041588">
    <property type="entry name" value="Integrase_H2C2"/>
</dbReference>
<proteinExistence type="inferred from homology"/>
<dbReference type="FunFam" id="1.10.340.70:FF:000001">
    <property type="entry name" value="Retrovirus-related Pol polyprotein from transposon gypsy-like Protein"/>
    <property type="match status" value="2"/>
</dbReference>
<feature type="domain" description="Reverse transcriptase" evidence="24">
    <location>
        <begin position="181"/>
        <end position="360"/>
    </location>
</feature>
<feature type="domain" description="Chromo" evidence="22">
    <location>
        <begin position="1001"/>
        <end position="1059"/>
    </location>
</feature>
<dbReference type="InterPro" id="IPR036875">
    <property type="entry name" value="Znf_CCHC_sf"/>
</dbReference>
<dbReference type="FunFam" id="3.30.420.10:FF:000032">
    <property type="entry name" value="Retrovirus-related Pol polyprotein from transposon 297-like Protein"/>
    <property type="match status" value="2"/>
</dbReference>
<dbReference type="Gene3D" id="3.10.10.10">
    <property type="entry name" value="HIV Type 1 Reverse Transcriptase, subunit A, domain 1"/>
    <property type="match status" value="2"/>
</dbReference>
<evidence type="ECO:0000256" key="16">
    <source>
        <dbReference type="ARBA" id="ARBA00023125"/>
    </source>
</evidence>
<evidence type="ECO:0000256" key="12">
    <source>
        <dbReference type="ARBA" id="ARBA00022842"/>
    </source>
</evidence>
<dbReference type="Gene3D" id="1.10.340.70">
    <property type="match status" value="2"/>
</dbReference>
<dbReference type="SMART" id="SM00298">
    <property type="entry name" value="CHROMO"/>
    <property type="match status" value="2"/>
</dbReference>
<dbReference type="Pfam" id="PF17919">
    <property type="entry name" value="RT_RNaseH_2"/>
    <property type="match status" value="2"/>
</dbReference>
<dbReference type="InterPro" id="IPR001878">
    <property type="entry name" value="Znf_CCHC"/>
</dbReference>
<dbReference type="InterPro" id="IPR016197">
    <property type="entry name" value="Chromo-like_dom_sf"/>
</dbReference>
<dbReference type="FunFam" id="3.10.20.370:FF:000003">
    <property type="entry name" value="Transposon Tf2-6 polyprotein"/>
    <property type="match status" value="2"/>
</dbReference>
<dbReference type="InterPro" id="IPR056924">
    <property type="entry name" value="SH3_Tf2-1"/>
</dbReference>
<keyword evidence="7" id="KW-0540">Nuclease</keyword>
<dbReference type="GO" id="GO:0008270">
    <property type="term" value="F:zinc ion binding"/>
    <property type="evidence" value="ECO:0007669"/>
    <property type="project" value="UniProtKB-KW"/>
</dbReference>
<dbReference type="EMBL" id="JAUCMX010000006">
    <property type="protein sequence ID" value="KAK3543527.1"/>
    <property type="molecule type" value="Genomic_DNA"/>
</dbReference>
<dbReference type="Pfam" id="PF00385">
    <property type="entry name" value="Chromo"/>
    <property type="match status" value="2"/>
</dbReference>
<keyword evidence="10" id="KW-0255">Endonuclease</keyword>
<dbReference type="Pfam" id="PF03732">
    <property type="entry name" value="Retrotrans_gag"/>
    <property type="match status" value="1"/>
</dbReference>
<organism evidence="26 27">
    <name type="scientific">Hemibagrus guttatus</name>
    <dbReference type="NCBI Taxonomy" id="175788"/>
    <lineage>
        <taxon>Eukaryota</taxon>
        <taxon>Metazoa</taxon>
        <taxon>Chordata</taxon>
        <taxon>Craniata</taxon>
        <taxon>Vertebrata</taxon>
        <taxon>Euteleostomi</taxon>
        <taxon>Actinopterygii</taxon>
        <taxon>Neopterygii</taxon>
        <taxon>Teleostei</taxon>
        <taxon>Ostariophysi</taxon>
        <taxon>Siluriformes</taxon>
        <taxon>Bagridae</taxon>
        <taxon>Hemibagrus</taxon>
    </lineage>
</organism>
<dbReference type="InterPro" id="IPR001584">
    <property type="entry name" value="Integrase_cat-core"/>
</dbReference>
<evidence type="ECO:0000313" key="26">
    <source>
        <dbReference type="EMBL" id="KAK3543527.1"/>
    </source>
</evidence>
<feature type="region of interest" description="Disordered" evidence="21">
    <location>
        <begin position="2519"/>
        <end position="2553"/>
    </location>
</feature>
<dbReference type="InterPro" id="IPR036397">
    <property type="entry name" value="RNaseH_sf"/>
</dbReference>
<evidence type="ECO:0000256" key="8">
    <source>
        <dbReference type="ARBA" id="ARBA00022723"/>
    </source>
</evidence>
<evidence type="ECO:0000256" key="3">
    <source>
        <dbReference type="ARBA" id="ARBA00012180"/>
    </source>
</evidence>
<evidence type="ECO:0000256" key="9">
    <source>
        <dbReference type="ARBA" id="ARBA00022750"/>
    </source>
</evidence>
<dbReference type="InterPro" id="IPR000477">
    <property type="entry name" value="RT_dom"/>
</dbReference>
<dbReference type="PROSITE" id="PS50158">
    <property type="entry name" value="ZF_CCHC"/>
    <property type="match status" value="1"/>
</dbReference>
<dbReference type="InterPro" id="IPR000953">
    <property type="entry name" value="Chromo/chromo_shadow_dom"/>
</dbReference>
<evidence type="ECO:0000256" key="21">
    <source>
        <dbReference type="SAM" id="MobiDB-lite"/>
    </source>
</evidence>
<dbReference type="CDD" id="cd00303">
    <property type="entry name" value="retropepsin_like"/>
    <property type="match status" value="1"/>
</dbReference>
<keyword evidence="11" id="KW-0378">Hydrolase</keyword>
<feature type="domain" description="Chromo" evidence="22">
    <location>
        <begin position="2471"/>
        <end position="2529"/>
    </location>
</feature>
<feature type="region of interest" description="Disordered" evidence="21">
    <location>
        <begin position="38"/>
        <end position="59"/>
    </location>
</feature>
<comment type="caution">
    <text evidence="26">The sequence shown here is derived from an EMBL/GenBank/DDBJ whole genome shotgun (WGS) entry which is preliminary data.</text>
</comment>
<comment type="similarity">
    <text evidence="2">Belongs to the beta type-B retroviral polymerase family. HERV class-II K(HML-2) pol subfamily.</text>
</comment>
<evidence type="ECO:0000256" key="2">
    <source>
        <dbReference type="ARBA" id="ARBA00010879"/>
    </source>
</evidence>
<dbReference type="InterPro" id="IPR005162">
    <property type="entry name" value="Retrotrans_gag_dom"/>
</dbReference>
<dbReference type="Pfam" id="PF17921">
    <property type="entry name" value="Integrase_H2C2"/>
    <property type="match status" value="2"/>
</dbReference>
<keyword evidence="27" id="KW-1185">Reference proteome</keyword>
<evidence type="ECO:0000259" key="24">
    <source>
        <dbReference type="PROSITE" id="PS50878"/>
    </source>
</evidence>
<dbReference type="InterPro" id="IPR050951">
    <property type="entry name" value="Retrovirus_Pol_polyprotein"/>
</dbReference>
<dbReference type="SMART" id="SM00343">
    <property type="entry name" value="ZnF_C2HC"/>
    <property type="match status" value="1"/>
</dbReference>
<keyword evidence="12" id="KW-0460">Magnesium</keyword>
<name>A0AAE0R5F2_9TELE</name>
<dbReference type="SUPFAM" id="SSF57756">
    <property type="entry name" value="Retrovirus zinc finger-like domains"/>
    <property type="match status" value="1"/>
</dbReference>
<dbReference type="GO" id="GO:0004523">
    <property type="term" value="F:RNA-DNA hybrid ribonuclease activity"/>
    <property type="evidence" value="ECO:0007669"/>
    <property type="project" value="UniProtKB-EC"/>
</dbReference>
<keyword evidence="4" id="KW-0645">Protease</keyword>
<dbReference type="Gene3D" id="2.40.50.40">
    <property type="match status" value="2"/>
</dbReference>
<feature type="compositionally biased region" description="Basic and acidic residues" evidence="21">
    <location>
        <begin position="38"/>
        <end position="55"/>
    </location>
</feature>
<keyword evidence="5" id="KW-0808">Transferase</keyword>
<keyword evidence="20" id="KW-0862">Zinc</keyword>
<feature type="compositionally biased region" description="Basic residues" evidence="21">
    <location>
        <begin position="2527"/>
        <end position="2537"/>
    </location>
</feature>
<dbReference type="Pfam" id="PF00665">
    <property type="entry name" value="rve"/>
    <property type="match status" value="2"/>
</dbReference>
<evidence type="ECO:0000259" key="25">
    <source>
        <dbReference type="PROSITE" id="PS50994"/>
    </source>
</evidence>
<keyword evidence="18" id="KW-0511">Multifunctional enzyme</keyword>
<evidence type="ECO:0000256" key="13">
    <source>
        <dbReference type="ARBA" id="ARBA00022908"/>
    </source>
</evidence>
<dbReference type="PANTHER" id="PTHR37984:SF5">
    <property type="entry name" value="PROTEIN NYNRIN-LIKE"/>
    <property type="match status" value="1"/>
</dbReference>
<comment type="subcellular location">
    <subcellularLocation>
        <location evidence="1">Nucleus</location>
    </subcellularLocation>
</comment>
<evidence type="ECO:0000313" key="27">
    <source>
        <dbReference type="Proteomes" id="UP001274896"/>
    </source>
</evidence>
<dbReference type="PROSITE" id="PS50994">
    <property type="entry name" value="INTEGRASE"/>
    <property type="match status" value="2"/>
</dbReference>
<dbReference type="InterPro" id="IPR041577">
    <property type="entry name" value="RT_RNaseH_2"/>
</dbReference>
<dbReference type="PANTHER" id="PTHR37984">
    <property type="entry name" value="PROTEIN CBG26694"/>
    <property type="match status" value="1"/>
</dbReference>
<feature type="compositionally biased region" description="Basic and acidic residues" evidence="21">
    <location>
        <begin position="1372"/>
        <end position="1383"/>
    </location>
</feature>
<dbReference type="GO" id="GO:0004190">
    <property type="term" value="F:aspartic-type endopeptidase activity"/>
    <property type="evidence" value="ECO:0007669"/>
    <property type="project" value="UniProtKB-KW"/>
</dbReference>